<dbReference type="OrthoDB" id="10631308at2759"/>
<keyword evidence="2" id="KW-1185">Reference proteome</keyword>
<gene>
    <name evidence="1" type="ORF">PACLA_8A060770</name>
</gene>
<sequence>MLIPLGSSTSFRLLLKQFEDIKSEKIKMIFARVLCVVLLLYSASFGDSLSLKNDTHLEERTVINLPLPPHFEQNANDLVLRTKKMIVKPHAEDCRGFLLYTLREVWGVKPYNVLDVANTNSLVSNAKGLYFFFWSVYKDVGHADDIKKQSEIYPLYVGITGRTFRERFKEHINYDNGVVNKISTSKEWPTEGMKNLPLIVAYVLDIQLPVAKFYESVFLNSFNFAMNRAENEGRRPGIEVTTPQSVDKGYEHFIKGYEITMSYFNGLHDKVSKMNNEDKGKINYEFKY</sequence>
<dbReference type="Proteomes" id="UP001152795">
    <property type="component" value="Unassembled WGS sequence"/>
</dbReference>
<evidence type="ECO:0000313" key="2">
    <source>
        <dbReference type="Proteomes" id="UP001152795"/>
    </source>
</evidence>
<organism evidence="1 2">
    <name type="scientific">Paramuricea clavata</name>
    <name type="common">Red gorgonian</name>
    <name type="synonym">Violescent sea-whip</name>
    <dbReference type="NCBI Taxonomy" id="317549"/>
    <lineage>
        <taxon>Eukaryota</taxon>
        <taxon>Metazoa</taxon>
        <taxon>Cnidaria</taxon>
        <taxon>Anthozoa</taxon>
        <taxon>Octocorallia</taxon>
        <taxon>Malacalcyonacea</taxon>
        <taxon>Plexauridae</taxon>
        <taxon>Paramuricea</taxon>
    </lineage>
</organism>
<name>A0A7D9LW58_PARCT</name>
<comment type="caution">
    <text evidence="1">The sequence shown here is derived from an EMBL/GenBank/DDBJ whole genome shotgun (WGS) entry which is preliminary data.</text>
</comment>
<dbReference type="EMBL" id="CACRXK020025473">
    <property type="protein sequence ID" value="CAB4039496.1"/>
    <property type="molecule type" value="Genomic_DNA"/>
</dbReference>
<evidence type="ECO:0000313" key="1">
    <source>
        <dbReference type="EMBL" id="CAB4039496.1"/>
    </source>
</evidence>
<reference evidence="1" key="1">
    <citation type="submission" date="2020-04" db="EMBL/GenBank/DDBJ databases">
        <authorList>
            <person name="Alioto T."/>
            <person name="Alioto T."/>
            <person name="Gomez Garrido J."/>
        </authorList>
    </citation>
    <scope>NUCLEOTIDE SEQUENCE</scope>
    <source>
        <strain evidence="1">A484AB</strain>
    </source>
</reference>
<protein>
    <submittedName>
        <fullName evidence="1">Uncharacterized protein</fullName>
    </submittedName>
</protein>
<dbReference type="AlphaFoldDB" id="A0A7D9LW58"/>
<proteinExistence type="predicted"/>
<accession>A0A7D9LW58</accession>